<evidence type="ECO:0000313" key="6">
    <source>
        <dbReference type="EMBL" id="GIN59290.1"/>
    </source>
</evidence>
<proteinExistence type="inferred from homology"/>
<dbReference type="InterPro" id="IPR025997">
    <property type="entry name" value="SBP_2_dom"/>
</dbReference>
<feature type="domain" description="Periplasmic binding protein" evidence="5">
    <location>
        <begin position="50"/>
        <end position="303"/>
    </location>
</feature>
<evidence type="ECO:0000256" key="4">
    <source>
        <dbReference type="SAM" id="Phobius"/>
    </source>
</evidence>
<keyword evidence="7" id="KW-1185">Reference proteome</keyword>
<gene>
    <name evidence="6" type="ORF">J8TS2_36090</name>
</gene>
<dbReference type="Pfam" id="PF13407">
    <property type="entry name" value="Peripla_BP_4"/>
    <property type="match status" value="1"/>
</dbReference>
<feature type="transmembrane region" description="Helical" evidence="4">
    <location>
        <begin position="6"/>
        <end position="26"/>
    </location>
</feature>
<dbReference type="EMBL" id="BORB01000040">
    <property type="protein sequence ID" value="GIN59290.1"/>
    <property type="molecule type" value="Genomic_DNA"/>
</dbReference>
<comment type="caution">
    <text evidence="6">The sequence shown here is derived from an EMBL/GenBank/DDBJ whole genome shotgun (WGS) entry which is preliminary data.</text>
</comment>
<dbReference type="Gene3D" id="3.40.50.2300">
    <property type="match status" value="2"/>
</dbReference>
<evidence type="ECO:0000256" key="1">
    <source>
        <dbReference type="ARBA" id="ARBA00004196"/>
    </source>
</evidence>
<reference evidence="6 7" key="1">
    <citation type="submission" date="2021-03" db="EMBL/GenBank/DDBJ databases">
        <title>Antimicrobial resistance genes in bacteria isolated from Japanese honey, and their potential for conferring macrolide and lincosamide resistance in the American foulbrood pathogen Paenibacillus larvae.</title>
        <authorList>
            <person name="Okamoto M."/>
            <person name="Kumagai M."/>
            <person name="Kanamori H."/>
            <person name="Takamatsu D."/>
        </authorList>
    </citation>
    <scope>NUCLEOTIDE SEQUENCE [LARGE SCALE GENOMIC DNA]</scope>
    <source>
        <strain evidence="6 7">J8TS2</strain>
    </source>
</reference>
<dbReference type="InterPro" id="IPR028082">
    <property type="entry name" value="Peripla_BP_I"/>
</dbReference>
<dbReference type="PANTHER" id="PTHR46847">
    <property type="entry name" value="D-ALLOSE-BINDING PERIPLASMIC PROTEIN-RELATED"/>
    <property type="match status" value="1"/>
</dbReference>
<accession>A0ABQ4KMY4</accession>
<keyword evidence="4" id="KW-0812">Transmembrane</keyword>
<organism evidence="6 7">
    <name type="scientific">Lederbergia ruris</name>
    <dbReference type="NCBI Taxonomy" id="217495"/>
    <lineage>
        <taxon>Bacteria</taxon>
        <taxon>Bacillati</taxon>
        <taxon>Bacillota</taxon>
        <taxon>Bacilli</taxon>
        <taxon>Bacillales</taxon>
        <taxon>Bacillaceae</taxon>
        <taxon>Lederbergia</taxon>
    </lineage>
</organism>
<keyword evidence="4" id="KW-0472">Membrane</keyword>
<dbReference type="PANTHER" id="PTHR46847:SF1">
    <property type="entry name" value="D-ALLOSE-BINDING PERIPLASMIC PROTEIN-RELATED"/>
    <property type="match status" value="1"/>
</dbReference>
<evidence type="ECO:0000256" key="3">
    <source>
        <dbReference type="ARBA" id="ARBA00022729"/>
    </source>
</evidence>
<evidence type="ECO:0000259" key="5">
    <source>
        <dbReference type="Pfam" id="PF13407"/>
    </source>
</evidence>
<name>A0ABQ4KMY4_9BACI</name>
<dbReference type="RefSeq" id="WP_212967176.1">
    <property type="nucleotide sequence ID" value="NZ_BORB01000040.1"/>
</dbReference>
<comment type="subcellular location">
    <subcellularLocation>
        <location evidence="1">Cell envelope</location>
    </subcellularLocation>
</comment>
<keyword evidence="4" id="KW-1133">Transmembrane helix</keyword>
<sequence>MKRTSIIYIFLSASFILALGCAVYFYNQAQKYDEKLVTATSNGSSPTYHFALIGEEMDHVYWRSVGEGAKEKEAEYNVFIEYEGPKRSNPEEQLKLLDMAIKSKVDGIIVQALNDKFTPLINQAVDQGIPVMTVDTDAPESKRSAYIGTDNYEAGRLAGNTLVKETEGKATVGIITGRFANAHHQLRIEGFKEILEKTEGIEIVAMEESNIDRVGAEEQAYKMLREHPNITAFYGTSTLDGVGITAAAKKLNRLDDLYVITFDRSDENVQLLQSGAINALVEQQPYQMGNRSVEIMMDIIKGKPVEEMHHTDATIIRKSDLLYENAQEGETS</sequence>
<evidence type="ECO:0000313" key="7">
    <source>
        <dbReference type="Proteomes" id="UP000679950"/>
    </source>
</evidence>
<comment type="similarity">
    <text evidence="2">Belongs to the bacterial solute-binding protein 2 family.</text>
</comment>
<keyword evidence="3" id="KW-0732">Signal</keyword>
<protein>
    <submittedName>
        <fullName evidence="6">Sugar ABC transporter substrate-binding protein</fullName>
    </submittedName>
</protein>
<dbReference type="SUPFAM" id="SSF53822">
    <property type="entry name" value="Periplasmic binding protein-like I"/>
    <property type="match status" value="1"/>
</dbReference>
<evidence type="ECO:0000256" key="2">
    <source>
        <dbReference type="ARBA" id="ARBA00007639"/>
    </source>
</evidence>
<dbReference type="PROSITE" id="PS51257">
    <property type="entry name" value="PROKAR_LIPOPROTEIN"/>
    <property type="match status" value="1"/>
</dbReference>
<dbReference type="CDD" id="cd06314">
    <property type="entry name" value="PBP1_tmGBP"/>
    <property type="match status" value="1"/>
</dbReference>
<dbReference type="Proteomes" id="UP000679950">
    <property type="component" value="Unassembled WGS sequence"/>
</dbReference>